<sequence>MTKKTTANGDVSSPPKYYSLASIINIGIVTFICAILALSLATYSKLKTFENTITKISEQSLPNVIHSGNLYAYMNSLRGKTEQLTMANSEAMRRIAMGGIEQQISQAYANDQAGTKDSYNRSQLALFQQEIVILDELVVKKLTIKAHLSQQQKIMYQVRDDLCDYIDKLSNTHQDTPWKMTFANIIMLTGELLTVEDINLIRQQRKKLRSQFHELNTIIDEHNVALTPQKQEDIHTLHDVILAPETGIIALRIAQLKLVSKVRSRGNFVSNLISDYARLTEFQSFLMNSTVTSDASKTSFLVRKQIEHASLTFLSIFIGYIGFAIFIHYFIIKRLKKLRNQVQQRRKDPQQDITITGHDEITQLAQSFELYASTIEKQTATLKDMTQKDPLTGIANRRAFDEYYGHIANLCQRQQQSLAIMILDVDYFKQFNDNYGHVDGDRCLQQVANILSAQLSRQSDFVARYGGEEFIILLPDTSQEGAKTVANNILAAINQAQIPHLFSQVAQHLTISIGISVSHTINTHLVIPTTEEADQALYQAKGNGRNRWEMYSN</sequence>
<dbReference type="CDD" id="cd06225">
    <property type="entry name" value="HAMP"/>
    <property type="match status" value="1"/>
</dbReference>
<dbReference type="NCBIfam" id="TIGR00254">
    <property type="entry name" value="GGDEF"/>
    <property type="match status" value="1"/>
</dbReference>
<evidence type="ECO:0000259" key="5">
    <source>
        <dbReference type="PROSITE" id="PS50885"/>
    </source>
</evidence>
<keyword evidence="4" id="KW-0472">Membrane</keyword>
<dbReference type="PROSITE" id="PS50887">
    <property type="entry name" value="GGDEF"/>
    <property type="match status" value="1"/>
</dbReference>
<dbReference type="GO" id="GO:0007165">
    <property type="term" value="P:signal transduction"/>
    <property type="evidence" value="ECO:0007669"/>
    <property type="project" value="InterPro"/>
</dbReference>
<dbReference type="Gene3D" id="3.30.70.270">
    <property type="match status" value="1"/>
</dbReference>
<dbReference type="STRING" id="1918946.VPAL9027_00555"/>
<evidence type="ECO:0000256" key="1">
    <source>
        <dbReference type="ARBA" id="ARBA00001946"/>
    </source>
</evidence>
<dbReference type="OrthoDB" id="9812260at2"/>
<dbReference type="InterPro" id="IPR000160">
    <property type="entry name" value="GGDEF_dom"/>
</dbReference>
<dbReference type="FunFam" id="3.30.70.270:FF:000001">
    <property type="entry name" value="Diguanylate cyclase domain protein"/>
    <property type="match status" value="1"/>
</dbReference>
<feature type="domain" description="HAMP" evidence="5">
    <location>
        <begin position="329"/>
        <end position="380"/>
    </location>
</feature>
<dbReference type="GO" id="GO:0052621">
    <property type="term" value="F:diguanylate cyclase activity"/>
    <property type="evidence" value="ECO:0007669"/>
    <property type="project" value="UniProtKB-EC"/>
</dbReference>
<protein>
    <recommendedName>
        <fullName evidence="2">diguanylate cyclase</fullName>
        <ecNumber evidence="2">2.7.7.65</ecNumber>
    </recommendedName>
</protein>
<reference evidence="7 8" key="1">
    <citation type="submission" date="2017-02" db="EMBL/GenBank/DDBJ databases">
        <authorList>
            <person name="Peterson S.W."/>
        </authorList>
    </citation>
    <scope>NUCLEOTIDE SEQUENCE [LARGE SCALE GENOMIC DNA]</scope>
    <source>
        <strain evidence="7 8">CECT 9027</strain>
    </source>
</reference>
<dbReference type="SUPFAM" id="SSF55073">
    <property type="entry name" value="Nucleotide cyclase"/>
    <property type="match status" value="1"/>
</dbReference>
<dbReference type="SMART" id="SM00267">
    <property type="entry name" value="GGDEF"/>
    <property type="match status" value="1"/>
</dbReference>
<dbReference type="PROSITE" id="PS50885">
    <property type="entry name" value="HAMP"/>
    <property type="match status" value="1"/>
</dbReference>
<dbReference type="InterPro" id="IPR003660">
    <property type="entry name" value="HAMP_dom"/>
</dbReference>
<evidence type="ECO:0000256" key="2">
    <source>
        <dbReference type="ARBA" id="ARBA00012528"/>
    </source>
</evidence>
<organism evidence="7 8">
    <name type="scientific">Vibrio palustris</name>
    <dbReference type="NCBI Taxonomy" id="1918946"/>
    <lineage>
        <taxon>Bacteria</taxon>
        <taxon>Pseudomonadati</taxon>
        <taxon>Pseudomonadota</taxon>
        <taxon>Gammaproteobacteria</taxon>
        <taxon>Vibrionales</taxon>
        <taxon>Vibrionaceae</taxon>
        <taxon>Vibrio</taxon>
    </lineage>
</organism>
<dbReference type="RefSeq" id="WP_077312091.1">
    <property type="nucleotide sequence ID" value="NZ_AP024887.1"/>
</dbReference>
<dbReference type="GO" id="GO:0005886">
    <property type="term" value="C:plasma membrane"/>
    <property type="evidence" value="ECO:0007669"/>
    <property type="project" value="TreeGrafter"/>
</dbReference>
<dbReference type="SMART" id="SM00304">
    <property type="entry name" value="HAMP"/>
    <property type="match status" value="1"/>
</dbReference>
<evidence type="ECO:0000256" key="4">
    <source>
        <dbReference type="SAM" id="Phobius"/>
    </source>
</evidence>
<feature type="transmembrane region" description="Helical" evidence="4">
    <location>
        <begin position="20"/>
        <end position="41"/>
    </location>
</feature>
<gene>
    <name evidence="7" type="primary">cph2_1</name>
    <name evidence="7" type="ORF">VPAL9027_00555</name>
</gene>
<dbReference type="EC" id="2.7.7.65" evidence="2"/>
<dbReference type="InterPro" id="IPR043128">
    <property type="entry name" value="Rev_trsase/Diguanyl_cyclase"/>
</dbReference>
<dbReference type="AlphaFoldDB" id="A0A1R4B129"/>
<dbReference type="PANTHER" id="PTHR45138:SF9">
    <property type="entry name" value="DIGUANYLATE CYCLASE DGCM-RELATED"/>
    <property type="match status" value="1"/>
</dbReference>
<evidence type="ECO:0000313" key="7">
    <source>
        <dbReference type="EMBL" id="SJL82625.1"/>
    </source>
</evidence>
<keyword evidence="4" id="KW-0812">Transmembrane</keyword>
<evidence type="ECO:0000313" key="8">
    <source>
        <dbReference type="Proteomes" id="UP000189475"/>
    </source>
</evidence>
<accession>A0A1R4B129</accession>
<dbReference type="PANTHER" id="PTHR45138">
    <property type="entry name" value="REGULATORY COMPONENTS OF SENSORY TRANSDUCTION SYSTEM"/>
    <property type="match status" value="1"/>
</dbReference>
<dbReference type="Pfam" id="PF00990">
    <property type="entry name" value="GGDEF"/>
    <property type="match status" value="1"/>
</dbReference>
<dbReference type="Gene3D" id="6.10.340.10">
    <property type="match status" value="1"/>
</dbReference>
<evidence type="ECO:0000256" key="3">
    <source>
        <dbReference type="ARBA" id="ARBA00034247"/>
    </source>
</evidence>
<dbReference type="Proteomes" id="UP000189475">
    <property type="component" value="Unassembled WGS sequence"/>
</dbReference>
<evidence type="ECO:0000259" key="6">
    <source>
        <dbReference type="PROSITE" id="PS50887"/>
    </source>
</evidence>
<name>A0A1R4B129_9VIBR</name>
<feature type="transmembrane region" description="Helical" evidence="4">
    <location>
        <begin position="311"/>
        <end position="331"/>
    </location>
</feature>
<dbReference type="GO" id="GO:0043709">
    <property type="term" value="P:cell adhesion involved in single-species biofilm formation"/>
    <property type="evidence" value="ECO:0007669"/>
    <property type="project" value="TreeGrafter"/>
</dbReference>
<dbReference type="CDD" id="cd01949">
    <property type="entry name" value="GGDEF"/>
    <property type="match status" value="1"/>
</dbReference>
<keyword evidence="4" id="KW-1133">Transmembrane helix</keyword>
<feature type="domain" description="GGDEF" evidence="6">
    <location>
        <begin position="416"/>
        <end position="553"/>
    </location>
</feature>
<comment type="catalytic activity">
    <reaction evidence="3">
        <text>2 GTP = 3',3'-c-di-GMP + 2 diphosphate</text>
        <dbReference type="Rhea" id="RHEA:24898"/>
        <dbReference type="ChEBI" id="CHEBI:33019"/>
        <dbReference type="ChEBI" id="CHEBI:37565"/>
        <dbReference type="ChEBI" id="CHEBI:58805"/>
        <dbReference type="EC" id="2.7.7.65"/>
    </reaction>
</comment>
<dbReference type="InterPro" id="IPR029787">
    <property type="entry name" value="Nucleotide_cyclase"/>
</dbReference>
<keyword evidence="8" id="KW-1185">Reference proteome</keyword>
<dbReference type="GO" id="GO:1902201">
    <property type="term" value="P:negative regulation of bacterial-type flagellum-dependent cell motility"/>
    <property type="evidence" value="ECO:0007669"/>
    <property type="project" value="TreeGrafter"/>
</dbReference>
<comment type="cofactor">
    <cofactor evidence="1">
        <name>Mg(2+)</name>
        <dbReference type="ChEBI" id="CHEBI:18420"/>
    </cofactor>
</comment>
<proteinExistence type="predicted"/>
<dbReference type="InterPro" id="IPR050469">
    <property type="entry name" value="Diguanylate_Cyclase"/>
</dbReference>
<dbReference type="EMBL" id="FUFT01000002">
    <property type="protein sequence ID" value="SJL82625.1"/>
    <property type="molecule type" value="Genomic_DNA"/>
</dbReference>
<dbReference type="Pfam" id="PF00672">
    <property type="entry name" value="HAMP"/>
    <property type="match status" value="1"/>
</dbReference>